<proteinExistence type="predicted"/>
<organism evidence="1 2">
    <name type="scientific">Symbiodinium microadriaticum</name>
    <name type="common">Dinoflagellate</name>
    <name type="synonym">Zooxanthella microadriatica</name>
    <dbReference type="NCBI Taxonomy" id="2951"/>
    <lineage>
        <taxon>Eukaryota</taxon>
        <taxon>Sar</taxon>
        <taxon>Alveolata</taxon>
        <taxon>Dinophyceae</taxon>
        <taxon>Suessiales</taxon>
        <taxon>Symbiodiniaceae</taxon>
        <taxon>Symbiodinium</taxon>
    </lineage>
</organism>
<evidence type="ECO:0000313" key="2">
    <source>
        <dbReference type="Proteomes" id="UP000186817"/>
    </source>
</evidence>
<accession>A0A1Q9DXP0</accession>
<keyword evidence="2" id="KW-1185">Reference proteome</keyword>
<dbReference type="AlphaFoldDB" id="A0A1Q9DXP0"/>
<evidence type="ECO:0000313" key="1">
    <source>
        <dbReference type="EMBL" id="OLP99945.1"/>
    </source>
</evidence>
<name>A0A1Q9DXP0_SYMMI</name>
<protein>
    <submittedName>
        <fullName evidence="1">Uncharacterized protein</fullName>
    </submittedName>
</protein>
<comment type="caution">
    <text evidence="1">The sequence shown here is derived from an EMBL/GenBank/DDBJ whole genome shotgun (WGS) entry which is preliminary data.</text>
</comment>
<sequence>MHKGFDEADIPVSALARRPRLASAVLRSLAAGGTSWSLLRQLREEQMEADVVHFSCMISSDWCQALWLLAAAAARDISPNAIFKTRVVKVCAPADWLSALQLLGESVQRETRRLVPQVLGLPAISEMG</sequence>
<dbReference type="EMBL" id="LSRX01000344">
    <property type="protein sequence ID" value="OLP99945.1"/>
    <property type="molecule type" value="Genomic_DNA"/>
</dbReference>
<gene>
    <name evidence="1" type="ORF">AK812_SmicGene17425</name>
</gene>
<reference evidence="1 2" key="1">
    <citation type="submission" date="2016-02" db="EMBL/GenBank/DDBJ databases">
        <title>Genome analysis of coral dinoflagellate symbionts highlights evolutionary adaptations to a symbiotic lifestyle.</title>
        <authorList>
            <person name="Aranda M."/>
            <person name="Li Y."/>
            <person name="Liew Y.J."/>
            <person name="Baumgarten S."/>
            <person name="Simakov O."/>
            <person name="Wilson M."/>
            <person name="Piel J."/>
            <person name="Ashoor H."/>
            <person name="Bougouffa S."/>
            <person name="Bajic V.B."/>
            <person name="Ryu T."/>
            <person name="Ravasi T."/>
            <person name="Bayer T."/>
            <person name="Micklem G."/>
            <person name="Kim H."/>
            <person name="Bhak J."/>
            <person name="Lajeunesse T.C."/>
            <person name="Voolstra C.R."/>
        </authorList>
    </citation>
    <scope>NUCLEOTIDE SEQUENCE [LARGE SCALE GENOMIC DNA]</scope>
    <source>
        <strain evidence="1 2">CCMP2467</strain>
    </source>
</reference>
<dbReference type="Proteomes" id="UP000186817">
    <property type="component" value="Unassembled WGS sequence"/>
</dbReference>